<accession>A0A6I1MJV6</accession>
<dbReference type="EMBL" id="WHJC01000007">
    <property type="protein sequence ID" value="MPQ42427.1"/>
    <property type="molecule type" value="Genomic_DNA"/>
</dbReference>
<name>A0A6I1MJV6_9CLOT</name>
<dbReference type="AlphaFoldDB" id="A0A6I1MJV6"/>
<protein>
    <submittedName>
        <fullName evidence="1">Uncharacterized protein</fullName>
    </submittedName>
</protein>
<evidence type="ECO:0000313" key="1">
    <source>
        <dbReference type="EMBL" id="MPQ42427.1"/>
    </source>
</evidence>
<evidence type="ECO:0000313" key="2">
    <source>
        <dbReference type="Proteomes" id="UP000430345"/>
    </source>
</evidence>
<comment type="caution">
    <text evidence="1">The sequence shown here is derived from an EMBL/GenBank/DDBJ whole genome shotgun (WGS) entry which is preliminary data.</text>
</comment>
<proteinExistence type="predicted"/>
<sequence length="1109" mass="126740">MSFSNNKVIISNFPNSNNSFYIPTKIEESFKITKNGLIPYSSSLNTFSTFFIFKTFHGNEEMARIEFDKYNKKLTVNSNGKIYNGLNSKIAFKFQLIDSTNTIFKSSGTILSNENANKFKDNLNDEPFDYGDFIKLEFLDDLKVSLFNYPDVGDILNLPNKMSIIFIITQNGITPVLTSNKITIKSINDEEVLSIQFAKQLKQFIVSSTGLIADPSSSKPYLTLILKDQSGTDLFKYILNSNENGNSFKINLNNKPFSFYNNSLTLIYKDKTKIEILNHPNIGKIYTPKLNANTFLIHPKALKDISFNNEIKIINDNNDDMVTLYFIQPFAIPYFVTIIALHTNAISTNKLENTEKYIEYLEYSLLPPISYAKILGKQDGKLFSHDLNNKKIDIVLPSVLRISSKLENKIIITNYKGKDEYNIGKEPEFINITFNSLTPHNLNYNKIIFKNKDNSTILHLYFDAIFSNSIYVQCYSTGIVNKDSEFFQFKILDQNKRFIRVKGKINENDTADVINIDPPFNISRNFNFDDILELNYSHGTLVQIFDYPIITSSYTLTGKSQRFIIAVNGLKPLNLLSNTFIFNSFHSDEKIVIIEFDRDNMQILVSSTGISYNTITTNIPAFKLELIRNNKVILTSLIKNNENANKFKNTLNKAKFQYNDLIYLTFANYNKGFLSNYPKLGDNYKINNLNAQGFKVTNTGIIPYVFPQEILINDIYDNVVLGIQFDILAKKFILFNTGNKTNINGSSKYFLITLYGIDGITILKTNSIAGNDNGSSFINLFKNVNFHIGDIIKLEYEENNKILITNFPKSTTKIFIPPKKTISFEIDKDTLLPYIPTTLDEQEIEFINAAKITFNPQIKKLIVTSTGNAPFPSLKNTTYYLFKLRDSSFNIKLHSIIKADENADIFASHLNNGKFEFGDIIELDAFMPNMIVIKKFPTKEENKFINVAPFNLTTFKSFFKINENRLELLNLSTLLPIPYLPNHIIINKINDKPLFTIKFNTLDKLLQIFSFSGVNDPSSTYDYVIFQLFNATNMLITTATLPSKGSFLTFTSKLKFKNFDYGYTIKLTYNIKSKSHIIITNLQGVDHVPTNLIESYKITPNGLISIPII</sequence>
<organism evidence="1 2">
    <name type="scientific">Clostridium tarantellae</name>
    <dbReference type="NCBI Taxonomy" id="39493"/>
    <lineage>
        <taxon>Bacteria</taxon>
        <taxon>Bacillati</taxon>
        <taxon>Bacillota</taxon>
        <taxon>Clostridia</taxon>
        <taxon>Eubacteriales</taxon>
        <taxon>Clostridiaceae</taxon>
        <taxon>Clostridium</taxon>
    </lineage>
</organism>
<dbReference type="Proteomes" id="UP000430345">
    <property type="component" value="Unassembled WGS sequence"/>
</dbReference>
<gene>
    <name evidence="1" type="ORF">GBZ86_01420</name>
</gene>
<dbReference type="RefSeq" id="WP_152887042.1">
    <property type="nucleotide sequence ID" value="NZ_WHJC01000007.1"/>
</dbReference>
<reference evidence="1 2" key="1">
    <citation type="submission" date="2019-10" db="EMBL/GenBank/DDBJ databases">
        <title>The Genome Sequence of Clostridium tarantellae Isolated from Fish Brain.</title>
        <authorList>
            <person name="Bano L."/>
            <person name="Kiel M."/>
            <person name="Sales G."/>
            <person name="Doxey A.C."/>
            <person name="Mansfield M.J."/>
            <person name="Schiavone M."/>
            <person name="Rossetto O."/>
            <person name="Pirazzini M."/>
            <person name="Dobrindt U."/>
            <person name="Montecucco C."/>
        </authorList>
    </citation>
    <scope>NUCLEOTIDE SEQUENCE [LARGE SCALE GENOMIC DNA]</scope>
    <source>
        <strain evidence="1 2">DSM 3997</strain>
    </source>
</reference>
<keyword evidence="2" id="KW-1185">Reference proteome</keyword>